<keyword evidence="16" id="KW-1185">Reference proteome</keyword>
<dbReference type="GO" id="GO:0015891">
    <property type="term" value="P:siderophore transport"/>
    <property type="evidence" value="ECO:0007669"/>
    <property type="project" value="InterPro"/>
</dbReference>
<keyword evidence="12" id="KW-0732">Signal</keyword>
<keyword evidence="5 10" id="KW-0812">Transmembrane</keyword>
<evidence type="ECO:0000256" key="4">
    <source>
        <dbReference type="ARBA" id="ARBA00022452"/>
    </source>
</evidence>
<dbReference type="GO" id="GO:0038023">
    <property type="term" value="F:signaling receptor activity"/>
    <property type="evidence" value="ECO:0007669"/>
    <property type="project" value="InterPro"/>
</dbReference>
<evidence type="ECO:0000256" key="5">
    <source>
        <dbReference type="ARBA" id="ARBA00022692"/>
    </source>
</evidence>
<keyword evidence="4 10" id="KW-1134">Transmembrane beta strand</keyword>
<name>A0A1Z9YTQ9_9GAMM</name>
<feature type="chain" id="PRO_5013029892" evidence="12">
    <location>
        <begin position="28"/>
        <end position="746"/>
    </location>
</feature>
<dbReference type="InterPro" id="IPR010105">
    <property type="entry name" value="TonB_sidphr_rcpt"/>
</dbReference>
<dbReference type="PANTHER" id="PTHR32552">
    <property type="entry name" value="FERRICHROME IRON RECEPTOR-RELATED"/>
    <property type="match status" value="1"/>
</dbReference>
<evidence type="ECO:0000259" key="13">
    <source>
        <dbReference type="Pfam" id="PF00593"/>
    </source>
</evidence>
<dbReference type="Pfam" id="PF07715">
    <property type="entry name" value="Plug"/>
    <property type="match status" value="1"/>
</dbReference>
<dbReference type="Gene3D" id="2.40.170.20">
    <property type="entry name" value="TonB-dependent receptor, beta-barrel domain"/>
    <property type="match status" value="1"/>
</dbReference>
<evidence type="ECO:0000256" key="12">
    <source>
        <dbReference type="SAM" id="SignalP"/>
    </source>
</evidence>
<evidence type="ECO:0000256" key="10">
    <source>
        <dbReference type="PROSITE-ProRule" id="PRU01360"/>
    </source>
</evidence>
<accession>A0A1Z9YTQ9</accession>
<dbReference type="EMBL" id="NEXX01000008">
    <property type="protein sequence ID" value="OUY05588.1"/>
    <property type="molecule type" value="Genomic_DNA"/>
</dbReference>
<keyword evidence="9 10" id="KW-0998">Cell outer membrane</keyword>
<evidence type="ECO:0000259" key="14">
    <source>
        <dbReference type="Pfam" id="PF07715"/>
    </source>
</evidence>
<evidence type="ECO:0000256" key="8">
    <source>
        <dbReference type="ARBA" id="ARBA00023170"/>
    </source>
</evidence>
<feature type="domain" description="TonB-dependent receptor-like beta-barrel" evidence="13">
    <location>
        <begin position="237"/>
        <end position="715"/>
    </location>
</feature>
<dbReference type="InterPro" id="IPR039426">
    <property type="entry name" value="TonB-dep_rcpt-like"/>
</dbReference>
<dbReference type="NCBIfam" id="TIGR01783">
    <property type="entry name" value="TonB-siderophor"/>
    <property type="match status" value="1"/>
</dbReference>
<dbReference type="SUPFAM" id="SSF56935">
    <property type="entry name" value="Porins"/>
    <property type="match status" value="1"/>
</dbReference>
<dbReference type="GO" id="GO:0015344">
    <property type="term" value="F:siderophore uptake transmembrane transporter activity"/>
    <property type="evidence" value="ECO:0007669"/>
    <property type="project" value="TreeGrafter"/>
</dbReference>
<dbReference type="InterPro" id="IPR036942">
    <property type="entry name" value="Beta-barrel_TonB_sf"/>
</dbReference>
<dbReference type="InterPro" id="IPR000531">
    <property type="entry name" value="Beta-barrel_TonB"/>
</dbReference>
<dbReference type="AlphaFoldDB" id="A0A1Z9YTQ9"/>
<evidence type="ECO:0000256" key="3">
    <source>
        <dbReference type="ARBA" id="ARBA00022448"/>
    </source>
</evidence>
<dbReference type="OrthoDB" id="9790771at2"/>
<comment type="subcellular location">
    <subcellularLocation>
        <location evidence="1 10">Cell outer membrane</location>
        <topology evidence="1 10">Multi-pass membrane protein</topology>
    </subcellularLocation>
</comment>
<evidence type="ECO:0000256" key="1">
    <source>
        <dbReference type="ARBA" id="ARBA00004571"/>
    </source>
</evidence>
<dbReference type="InterPro" id="IPR037066">
    <property type="entry name" value="Plug_dom_sf"/>
</dbReference>
<dbReference type="CDD" id="cd01347">
    <property type="entry name" value="ligand_gated_channel"/>
    <property type="match status" value="1"/>
</dbReference>
<evidence type="ECO:0000256" key="7">
    <source>
        <dbReference type="ARBA" id="ARBA00023136"/>
    </source>
</evidence>
<feature type="signal peptide" evidence="12">
    <location>
        <begin position="1"/>
        <end position="27"/>
    </location>
</feature>
<evidence type="ECO:0000256" key="6">
    <source>
        <dbReference type="ARBA" id="ARBA00023077"/>
    </source>
</evidence>
<dbReference type="GO" id="GO:0009279">
    <property type="term" value="C:cell outer membrane"/>
    <property type="evidence" value="ECO:0007669"/>
    <property type="project" value="UniProtKB-SubCell"/>
</dbReference>
<protein>
    <submittedName>
        <fullName evidence="15">TonB-dependent siderophore receptor</fullName>
    </submittedName>
</protein>
<gene>
    <name evidence="15" type="ORF">CAP51_16730</name>
</gene>
<dbReference type="Gene3D" id="2.170.130.10">
    <property type="entry name" value="TonB-dependent receptor, plug domain"/>
    <property type="match status" value="1"/>
</dbReference>
<evidence type="ECO:0000256" key="9">
    <source>
        <dbReference type="ARBA" id="ARBA00023237"/>
    </source>
</evidence>
<evidence type="ECO:0000256" key="2">
    <source>
        <dbReference type="ARBA" id="ARBA00009810"/>
    </source>
</evidence>
<evidence type="ECO:0000313" key="15">
    <source>
        <dbReference type="EMBL" id="OUY05588.1"/>
    </source>
</evidence>
<dbReference type="PANTHER" id="PTHR32552:SF83">
    <property type="entry name" value="BLR3904 PROTEIN"/>
    <property type="match status" value="1"/>
</dbReference>
<dbReference type="PROSITE" id="PS52016">
    <property type="entry name" value="TONB_DEPENDENT_REC_3"/>
    <property type="match status" value="1"/>
</dbReference>
<feature type="domain" description="TonB-dependent receptor plug" evidence="14">
    <location>
        <begin position="64"/>
        <end position="162"/>
    </location>
</feature>
<keyword evidence="6 11" id="KW-0798">TonB box</keyword>
<dbReference type="InterPro" id="IPR012910">
    <property type="entry name" value="Plug_dom"/>
</dbReference>
<keyword evidence="3 10" id="KW-0813">Transport</keyword>
<sequence>MAKSKIRNNKAVQTVALAIALPNLAFAATDDVVSLPTLDVQAEGSTSPYLQKEASSTKRTESLLNTAKTTQIITAESLKQQNLLSLQDALATTPGITFGAGEGGGGYGDKINLRGYDASYNTTIDGLRDPALYTRSDLFNYEAVEITKGANSAENGAGQVSGGVNLVSKKPKNVDANEINVGVGTDDYTRFTGDFNTVVNDSVAARLNVMGHKNQYPGGPEEAKRWGIAPSITFGINDATKTTFSYFHQEDDNDPMYGIPNYMGKFISGISTSNRYGYRNLDNQKITADIATINIESQINDKLKLNSITRYSDIDQETTISAPQGTYCLSSGLTAAGVSCTTPGQYVVSGPRGSYRDTETKQWTNDTNLVSQFNTGLIEHALVTGIGFTQEDYTLTSGGYLYDSNGNALSKPNMDVYNPDNYWHGATNFRKTGVTDGTLNIYSAYVLDTMKFGPQWLFNLGVRYDHTDAKYKSFSYSTTTGAEVLANRTTSDQKDNLVSYNAGLTFKPTENSSLYIAYSNAQKPTSYAASATCATGTTCDVDPEEAVNYEVGAKWQANPDILLSAAIFRNEQNKVRVSDPSNTTTYALDGKNHVDGVELGAVGKILPQWDISASVAYMKGEYDQSIADSVNDADYKEGTEMTNIPKVSGSLWTTYALNPAWKIGYGLTYQGKTYLSDVSATSTVRGESDDYLLHNASVTYTYNQDLSFNLIGKNLSNEKYFTNIRNSGWSTVGAERSAVFNINYKF</sequence>
<dbReference type="Proteomes" id="UP000196536">
    <property type="component" value="Unassembled WGS sequence"/>
</dbReference>
<proteinExistence type="inferred from homology"/>
<evidence type="ECO:0000313" key="16">
    <source>
        <dbReference type="Proteomes" id="UP000196536"/>
    </source>
</evidence>
<dbReference type="Pfam" id="PF00593">
    <property type="entry name" value="TonB_dep_Rec_b-barrel"/>
    <property type="match status" value="1"/>
</dbReference>
<comment type="caution">
    <text evidence="15">The sequence shown here is derived from an EMBL/GenBank/DDBJ whole genome shotgun (WGS) entry which is preliminary data.</text>
</comment>
<comment type="similarity">
    <text evidence="2 10 11">Belongs to the TonB-dependent receptor family.</text>
</comment>
<keyword evidence="7 10" id="KW-0472">Membrane</keyword>
<dbReference type="RefSeq" id="WP_087621903.1">
    <property type="nucleotide sequence ID" value="NZ_NEXX01000008.1"/>
</dbReference>
<organism evidence="15 16">
    <name type="scientific">Acinetobacter populi</name>
    <dbReference type="NCBI Taxonomy" id="1582270"/>
    <lineage>
        <taxon>Bacteria</taxon>
        <taxon>Pseudomonadati</taxon>
        <taxon>Pseudomonadota</taxon>
        <taxon>Gammaproteobacteria</taxon>
        <taxon>Moraxellales</taxon>
        <taxon>Moraxellaceae</taxon>
        <taxon>Acinetobacter</taxon>
    </lineage>
</organism>
<evidence type="ECO:0000256" key="11">
    <source>
        <dbReference type="RuleBase" id="RU003357"/>
    </source>
</evidence>
<keyword evidence="8 15" id="KW-0675">Receptor</keyword>
<reference evidence="15 16" key="1">
    <citation type="submission" date="2017-05" db="EMBL/GenBank/DDBJ databases">
        <title>Acinetobacter populi ANC 5415 (= PBJ7), whole genome shotgun sequencing project.</title>
        <authorList>
            <person name="Nemec A."/>
            <person name="Radolfova-Krizova L."/>
        </authorList>
    </citation>
    <scope>NUCLEOTIDE SEQUENCE [LARGE SCALE GENOMIC DNA]</scope>
    <source>
        <strain evidence="15 16">PBJ7</strain>
    </source>
</reference>